<evidence type="ECO:0000256" key="9">
    <source>
        <dbReference type="RuleBase" id="RU365073"/>
    </source>
</evidence>
<feature type="compositionally biased region" description="Acidic residues" evidence="10">
    <location>
        <begin position="136"/>
        <end position="146"/>
    </location>
</feature>
<reference evidence="11 12" key="1">
    <citation type="submission" date="2017-10" db="EMBL/GenBank/DDBJ databases">
        <title>Comparative genomics in systemic dimorphic fungi from Ajellomycetaceae.</title>
        <authorList>
            <person name="Munoz J.F."/>
            <person name="Mcewen J.G."/>
            <person name="Clay O.K."/>
            <person name="Cuomo C.A."/>
        </authorList>
    </citation>
    <scope>NUCLEOTIDE SEQUENCE [LARGE SCALE GENOMIC DNA]</scope>
    <source>
        <strain evidence="11 12">UAMH5409</strain>
    </source>
</reference>
<dbReference type="GO" id="GO:0031965">
    <property type="term" value="C:nuclear membrane"/>
    <property type="evidence" value="ECO:0007669"/>
    <property type="project" value="UniProtKB-UniRule"/>
</dbReference>
<evidence type="ECO:0000256" key="10">
    <source>
        <dbReference type="SAM" id="MobiDB-lite"/>
    </source>
</evidence>
<gene>
    <name evidence="11" type="ORF">AJ79_05039</name>
</gene>
<feature type="compositionally biased region" description="Polar residues" evidence="10">
    <location>
        <begin position="154"/>
        <end position="166"/>
    </location>
</feature>
<protein>
    <recommendedName>
        <fullName evidence="9">Nuclear pore complex protein Nup85</fullName>
    </recommendedName>
</protein>
<comment type="function">
    <text evidence="9">Functions as a component of the nuclear pore complex (NPC).</text>
</comment>
<dbReference type="GO" id="GO:0006406">
    <property type="term" value="P:mRNA export from nucleus"/>
    <property type="evidence" value="ECO:0007669"/>
    <property type="project" value="TreeGrafter"/>
</dbReference>
<evidence type="ECO:0000256" key="1">
    <source>
        <dbReference type="ARBA" id="ARBA00004567"/>
    </source>
</evidence>
<organism evidence="11 12">
    <name type="scientific">Helicocarpus griseus UAMH5409</name>
    <dbReference type="NCBI Taxonomy" id="1447875"/>
    <lineage>
        <taxon>Eukaryota</taxon>
        <taxon>Fungi</taxon>
        <taxon>Dikarya</taxon>
        <taxon>Ascomycota</taxon>
        <taxon>Pezizomycotina</taxon>
        <taxon>Eurotiomycetes</taxon>
        <taxon>Eurotiomycetidae</taxon>
        <taxon>Onygenales</taxon>
        <taxon>Ajellomycetaceae</taxon>
        <taxon>Helicocarpus</taxon>
    </lineage>
</organism>
<dbReference type="OrthoDB" id="5422384at2759"/>
<keyword evidence="5 9" id="KW-0653">Protein transport</keyword>
<name>A0A2B7XRS9_9EURO</name>
<evidence type="ECO:0000313" key="11">
    <source>
        <dbReference type="EMBL" id="PGH11197.1"/>
    </source>
</evidence>
<dbReference type="Proteomes" id="UP000223968">
    <property type="component" value="Unassembled WGS sequence"/>
</dbReference>
<accession>A0A2B7XRS9</accession>
<dbReference type="PANTHER" id="PTHR13373">
    <property type="entry name" value="FROUNT PROTEIN-RELATED"/>
    <property type="match status" value="1"/>
</dbReference>
<feature type="region of interest" description="Disordered" evidence="10">
    <location>
        <begin position="1"/>
        <end position="52"/>
    </location>
</feature>
<feature type="compositionally biased region" description="Polar residues" evidence="10">
    <location>
        <begin position="118"/>
        <end position="133"/>
    </location>
</feature>
<keyword evidence="6 9" id="KW-0811">Translocation</keyword>
<comment type="subcellular location">
    <subcellularLocation>
        <location evidence="1 9">Nucleus</location>
        <location evidence="1 9">Nuclear pore complex</location>
    </subcellularLocation>
</comment>
<dbReference type="STRING" id="1447875.A0A2B7XRS9"/>
<evidence type="ECO:0000256" key="5">
    <source>
        <dbReference type="ARBA" id="ARBA00022927"/>
    </source>
</evidence>
<evidence type="ECO:0000256" key="8">
    <source>
        <dbReference type="ARBA" id="ARBA00023242"/>
    </source>
</evidence>
<dbReference type="GO" id="GO:0045893">
    <property type="term" value="P:positive regulation of DNA-templated transcription"/>
    <property type="evidence" value="ECO:0007669"/>
    <property type="project" value="TreeGrafter"/>
</dbReference>
<dbReference type="AlphaFoldDB" id="A0A2B7XRS9"/>
<evidence type="ECO:0000256" key="2">
    <source>
        <dbReference type="ARBA" id="ARBA00005573"/>
    </source>
</evidence>
<comment type="caution">
    <text evidence="11">The sequence shown here is derived from an EMBL/GenBank/DDBJ whole genome shotgun (WGS) entry which is preliminary data.</text>
</comment>
<feature type="region of interest" description="Disordered" evidence="10">
    <location>
        <begin position="1051"/>
        <end position="1080"/>
    </location>
</feature>
<keyword evidence="3 9" id="KW-0813">Transport</keyword>
<proteinExistence type="inferred from homology"/>
<evidence type="ECO:0000256" key="3">
    <source>
        <dbReference type="ARBA" id="ARBA00022448"/>
    </source>
</evidence>
<dbReference type="PANTHER" id="PTHR13373:SF21">
    <property type="entry name" value="NUCLEAR PORE COMPLEX PROTEIN NUP85"/>
    <property type="match status" value="1"/>
</dbReference>
<feature type="compositionally biased region" description="Low complexity" evidence="10">
    <location>
        <begin position="16"/>
        <end position="38"/>
    </location>
</feature>
<evidence type="ECO:0000256" key="4">
    <source>
        <dbReference type="ARBA" id="ARBA00022816"/>
    </source>
</evidence>
<dbReference type="Pfam" id="PF07575">
    <property type="entry name" value="Nucleopor_Nup85"/>
    <property type="match status" value="1"/>
</dbReference>
<keyword evidence="9" id="KW-0472">Membrane</keyword>
<dbReference type="InterPro" id="IPR011502">
    <property type="entry name" value="Nucleoporin_Nup85"/>
</dbReference>
<feature type="compositionally biased region" description="Basic and acidic residues" evidence="10">
    <location>
        <begin position="1071"/>
        <end position="1080"/>
    </location>
</feature>
<evidence type="ECO:0000256" key="6">
    <source>
        <dbReference type="ARBA" id="ARBA00023010"/>
    </source>
</evidence>
<dbReference type="EMBL" id="PDNB01000076">
    <property type="protein sequence ID" value="PGH11197.1"/>
    <property type="molecule type" value="Genomic_DNA"/>
</dbReference>
<dbReference type="GO" id="GO:0031080">
    <property type="term" value="C:nuclear pore outer ring"/>
    <property type="evidence" value="ECO:0007669"/>
    <property type="project" value="TreeGrafter"/>
</dbReference>
<sequence length="1118" mass="123264">MSFSVPFSSSPPPSTPGKSRSFATNPSTTPAGPASTTPLGPPPSSLFGSSKLGSARTKLNFGVTSTSFDQSMNSQASEDPLASSTTSSNFPLPRTKARGPTQFGTRNAFASPGHSSFRDSNISDYTAGTNRSFDSYADDVDQDDEMRDSRTGFLDSTFSASVNSPQRLPAQKPFIYSNPGQAKRAKLDERWAQQPQQLQPPSNKPRITPRTKSSMFPSIAHGLASRSEIAAVNEPGELILDSEDIVGRMYDQVREFEFDDDRLQHTLCDVSKDLLALWERHAKARSEQNGQTSSIGPAESAPNVMKANFLGSLLLPLHHPPLLQKEDSEGGSPVRIGAVRAYAPEKPKAKTSIPKVLFNWLNRYHRTQTVTPSGVQGHQPNPTSSPTFWDAIQNSVLRANLSPVITLLESADFNYARSAMEDGLEQPGYRGGQLQNIQKCVNSAIQILKASPGVQNNDWDIKNLDWTIYRRQIASAISELEDLAEGQDRLPEAHDQFQAPNFGIFNQRNSTSFTQSTRIAESQVPWTIYQNLKTMYNIMLGDVASILSKSQDWVEATIGLTAWWDGEDDSDISAAETNFSRSLMRRSQSQAPRSVDSNTEEAYLRRLDYSFANVTENLGEDGFRVNSMNPMEVGLASVFEGNIEGVLEMLQTWSLSVTSAIAEVASFGEWLDTSAGSKPMPEFNENDFMVLNYGQNEKPLRKDDILINFATGLFDRTPLESHAGVRDGWEVALEVLSRLDDQEVMKMKVTELLDRIPLDTSEQMDQVVLLCAELGFSDEGRKVSERYGDKIAESSEDYGTALICYARAHSYKKVKNVVDLLTSFCLVRSTAYPPASDLDDQLRSLLYDSQAALTAIAAVDQEAAGMLQFYFCGYAAVRRFYEIRDEELDLQKGERPKHRPLARKRAAAETLVAAISSAADSIYGGLYDEDRKTSIQVDGLLVLLGEALVFVDEPTRFLTNDQLLTILAAIEDLQSVTSRVYDQCEICLQSTLYHHFNYDDVASTSFGDESARSLTSSSFAAPPRNLLKKSVSSLTAVSGFSLIGSELLQSQSGQRDGGRSVESSGVLVPRPNEKQGDANVKRGWDWRTRIHKEVKGEDILRILRLQIAKGLSFGALGS</sequence>
<evidence type="ECO:0000313" key="12">
    <source>
        <dbReference type="Proteomes" id="UP000223968"/>
    </source>
</evidence>
<keyword evidence="8 9" id="KW-0539">Nucleus</keyword>
<evidence type="ECO:0000256" key="7">
    <source>
        <dbReference type="ARBA" id="ARBA00023132"/>
    </source>
</evidence>
<keyword evidence="12" id="KW-1185">Reference proteome</keyword>
<dbReference type="GO" id="GO:0017056">
    <property type="term" value="F:structural constituent of nuclear pore"/>
    <property type="evidence" value="ECO:0007669"/>
    <property type="project" value="TreeGrafter"/>
</dbReference>
<comment type="subunit">
    <text evidence="9">Component of the nuclear pore complex (NPC).</text>
</comment>
<dbReference type="GO" id="GO:0006606">
    <property type="term" value="P:protein import into nucleus"/>
    <property type="evidence" value="ECO:0007669"/>
    <property type="project" value="TreeGrafter"/>
</dbReference>
<comment type="similarity">
    <text evidence="2 9">Belongs to the nucleoporin Nup85 family.</text>
</comment>
<feature type="region of interest" description="Disordered" evidence="10">
    <location>
        <begin position="69"/>
        <end position="210"/>
    </location>
</feature>
<keyword evidence="4 9" id="KW-0509">mRNA transport</keyword>
<keyword evidence="7 9" id="KW-0906">Nuclear pore complex</keyword>
<feature type="compositionally biased region" description="Polar residues" evidence="10">
    <location>
        <begin position="69"/>
        <end position="90"/>
    </location>
</feature>